<accession>A0ACC0BQH1</accession>
<dbReference type="EMBL" id="CM044702">
    <property type="protein sequence ID" value="KAI5674901.1"/>
    <property type="molecule type" value="Genomic_DNA"/>
</dbReference>
<evidence type="ECO:0000313" key="2">
    <source>
        <dbReference type="Proteomes" id="UP001060085"/>
    </source>
</evidence>
<reference evidence="2" key="1">
    <citation type="journal article" date="2023" name="Nat. Plants">
        <title>Single-cell RNA sequencing provides a high-resolution roadmap for understanding the multicellular compartmentation of specialized metabolism.</title>
        <authorList>
            <person name="Sun S."/>
            <person name="Shen X."/>
            <person name="Li Y."/>
            <person name="Li Y."/>
            <person name="Wang S."/>
            <person name="Li R."/>
            <person name="Zhang H."/>
            <person name="Shen G."/>
            <person name="Guo B."/>
            <person name="Wei J."/>
            <person name="Xu J."/>
            <person name="St-Pierre B."/>
            <person name="Chen S."/>
            <person name="Sun C."/>
        </authorList>
    </citation>
    <scope>NUCLEOTIDE SEQUENCE [LARGE SCALE GENOMIC DNA]</scope>
</reference>
<keyword evidence="2" id="KW-1185">Reference proteome</keyword>
<proteinExistence type="predicted"/>
<comment type="caution">
    <text evidence="1">The sequence shown here is derived from an EMBL/GenBank/DDBJ whole genome shotgun (WGS) entry which is preliminary data.</text>
</comment>
<name>A0ACC0BQH1_CATRO</name>
<protein>
    <submittedName>
        <fullName evidence="1">Uncharacterized protein</fullName>
    </submittedName>
</protein>
<sequence length="573" mass="65239">MSNSPFPFSSSGFSQFESGYNSLIENGKAIAGERMQEKSDMEDWRDTESFCIKYGFSSQNTVEELPVGPEAQSQRRIQHQLSPSNLNIRVLPADQRMQDMTNIEVVRTGKFLSQARELTELFLGGHSSQFKRFRPEEVRNMNYKPCAAIQKLSTEKIMRIAGERFIEFSSQKFININMLVHPYGSALSHLTSEEKQDVELAQLLLAAAEKVSCQHYDRANKLLTQCELTASNTGSPAQRAIFYFAEALRMKIDRETGRSSPKRNKEKGNHDACCSPLRYNVAFLALHQEIPFTQIMHFTAVQAILENIERKSKVHVIDLEMRSGLQWAVLMQALAEEGTSPTKHLKITAVETADREGVEETGKSLQSFARSLNLQFSFKVVFLSDIEDLQAEHFDILPEEAVAVYASMALRTMISRPACLETLMRAMRSLNPSVMVVAEVEANHNSPCFINRFIDALFFYAAFFDCLEDNMKREDQYRMIIETLAFREGIHNILAAEGSERTTRSVKIEVWRSFFAKFGMVEIQLSEWSLYQAHLILQQFNCGSSYLLEMNGNCLLVGWKGTPIHSLSAWKFH</sequence>
<organism evidence="1 2">
    <name type="scientific">Catharanthus roseus</name>
    <name type="common">Madagascar periwinkle</name>
    <name type="synonym">Vinca rosea</name>
    <dbReference type="NCBI Taxonomy" id="4058"/>
    <lineage>
        <taxon>Eukaryota</taxon>
        <taxon>Viridiplantae</taxon>
        <taxon>Streptophyta</taxon>
        <taxon>Embryophyta</taxon>
        <taxon>Tracheophyta</taxon>
        <taxon>Spermatophyta</taxon>
        <taxon>Magnoliopsida</taxon>
        <taxon>eudicotyledons</taxon>
        <taxon>Gunneridae</taxon>
        <taxon>Pentapetalae</taxon>
        <taxon>asterids</taxon>
        <taxon>lamiids</taxon>
        <taxon>Gentianales</taxon>
        <taxon>Apocynaceae</taxon>
        <taxon>Rauvolfioideae</taxon>
        <taxon>Vinceae</taxon>
        <taxon>Catharanthinae</taxon>
        <taxon>Catharanthus</taxon>
    </lineage>
</organism>
<dbReference type="Proteomes" id="UP001060085">
    <property type="component" value="Linkage Group LG02"/>
</dbReference>
<gene>
    <name evidence="1" type="ORF">M9H77_05851</name>
</gene>
<evidence type="ECO:0000313" key="1">
    <source>
        <dbReference type="EMBL" id="KAI5674901.1"/>
    </source>
</evidence>